<keyword evidence="1 6" id="KW-0645">Protease</keyword>
<evidence type="ECO:0000259" key="8">
    <source>
        <dbReference type="Pfam" id="PF01435"/>
    </source>
</evidence>
<organism evidence="9">
    <name type="scientific">Mucor ambiguus</name>
    <dbReference type="NCBI Taxonomy" id="91626"/>
    <lineage>
        <taxon>Eukaryota</taxon>
        <taxon>Fungi</taxon>
        <taxon>Fungi incertae sedis</taxon>
        <taxon>Mucoromycota</taxon>
        <taxon>Mucoromycotina</taxon>
        <taxon>Mucoromycetes</taxon>
        <taxon>Mucorales</taxon>
        <taxon>Mucorineae</taxon>
        <taxon>Mucoraceae</taxon>
        <taxon>Mucor</taxon>
    </lineage>
</organism>
<evidence type="ECO:0000256" key="4">
    <source>
        <dbReference type="ARBA" id="ARBA00022833"/>
    </source>
</evidence>
<keyword evidence="10" id="KW-1185">Reference proteome</keyword>
<keyword evidence="4 6" id="KW-0862">Zinc</keyword>
<dbReference type="STRING" id="91626.A0A0C9LWH4"/>
<proteinExistence type="inferred from homology"/>
<feature type="domain" description="Peptidase M48" evidence="8">
    <location>
        <begin position="141"/>
        <end position="313"/>
    </location>
</feature>
<dbReference type="Gene3D" id="3.30.2010.10">
    <property type="entry name" value="Metalloproteases ('zincins'), catalytic domain"/>
    <property type="match status" value="1"/>
</dbReference>
<protein>
    <submittedName>
        <fullName evidence="9">Metallopeptidase Oma1</fullName>
    </submittedName>
</protein>
<keyword evidence="2" id="KW-0479">Metal-binding</keyword>
<evidence type="ECO:0000256" key="3">
    <source>
        <dbReference type="ARBA" id="ARBA00022801"/>
    </source>
</evidence>
<dbReference type="GO" id="GO:0005743">
    <property type="term" value="C:mitochondrial inner membrane"/>
    <property type="evidence" value="ECO:0007669"/>
    <property type="project" value="TreeGrafter"/>
</dbReference>
<dbReference type="InterPro" id="IPR051156">
    <property type="entry name" value="Mito/Outer_Membr_Metalloprot"/>
</dbReference>
<comment type="cofactor">
    <cofactor evidence="6">
        <name>Zn(2+)</name>
        <dbReference type="ChEBI" id="CHEBI:29105"/>
    </cofactor>
    <text evidence="6">Binds 1 zinc ion per subunit.</text>
</comment>
<dbReference type="GO" id="GO:0006515">
    <property type="term" value="P:protein quality control for misfolded or incompletely synthesized proteins"/>
    <property type="evidence" value="ECO:0007669"/>
    <property type="project" value="TreeGrafter"/>
</dbReference>
<comment type="similarity">
    <text evidence="6">Belongs to the peptidase M48 family.</text>
</comment>
<dbReference type="EMBL" id="DF836498">
    <property type="protein sequence ID" value="GAN08530.1"/>
    <property type="molecule type" value="Genomic_DNA"/>
</dbReference>
<evidence type="ECO:0000256" key="1">
    <source>
        <dbReference type="ARBA" id="ARBA00022670"/>
    </source>
</evidence>
<evidence type="ECO:0000256" key="7">
    <source>
        <dbReference type="SAM" id="MobiDB-lite"/>
    </source>
</evidence>
<accession>A0A0C9LWH4</accession>
<keyword evidence="3 6" id="KW-0378">Hydrolase</keyword>
<dbReference type="CDD" id="cd07331">
    <property type="entry name" value="M48C_Oma1_like"/>
    <property type="match status" value="1"/>
</dbReference>
<name>A0A0C9LWH4_9FUNG</name>
<evidence type="ECO:0000256" key="2">
    <source>
        <dbReference type="ARBA" id="ARBA00022723"/>
    </source>
</evidence>
<dbReference type="OrthoDB" id="7464992at2759"/>
<dbReference type="AlphaFoldDB" id="A0A0C9LWH4"/>
<gene>
    <name evidence="9" type="ORF">MAM1_0209c08044</name>
</gene>
<feature type="compositionally biased region" description="Polar residues" evidence="7">
    <location>
        <begin position="344"/>
        <end position="358"/>
    </location>
</feature>
<evidence type="ECO:0000256" key="5">
    <source>
        <dbReference type="ARBA" id="ARBA00023049"/>
    </source>
</evidence>
<reference evidence="9" key="1">
    <citation type="submission" date="2014-09" db="EMBL/GenBank/DDBJ databases">
        <title>Draft genome sequence of an oleaginous Mucoromycotina fungus Mucor ambiguus NBRC6742.</title>
        <authorList>
            <person name="Takeda I."/>
            <person name="Yamane N."/>
            <person name="Morita T."/>
            <person name="Tamano K."/>
            <person name="Machida M."/>
            <person name="Baker S."/>
            <person name="Koike H."/>
        </authorList>
    </citation>
    <scope>NUCLEOTIDE SEQUENCE</scope>
    <source>
        <strain evidence="9">NBRC 6742</strain>
    </source>
</reference>
<dbReference type="InterPro" id="IPR001915">
    <property type="entry name" value="Peptidase_M48"/>
</dbReference>
<feature type="region of interest" description="Disordered" evidence="7">
    <location>
        <begin position="344"/>
        <end position="370"/>
    </location>
</feature>
<dbReference type="Pfam" id="PF01435">
    <property type="entry name" value="Peptidase_M48"/>
    <property type="match status" value="1"/>
</dbReference>
<evidence type="ECO:0000313" key="9">
    <source>
        <dbReference type="EMBL" id="GAN08530.1"/>
    </source>
</evidence>
<dbReference type="PANTHER" id="PTHR22726:SF1">
    <property type="entry name" value="METALLOENDOPEPTIDASE OMA1, MITOCHONDRIAL"/>
    <property type="match status" value="1"/>
</dbReference>
<dbReference type="GO" id="GO:0034982">
    <property type="term" value="P:mitochondrial protein processing"/>
    <property type="evidence" value="ECO:0007669"/>
    <property type="project" value="TreeGrafter"/>
</dbReference>
<dbReference type="PANTHER" id="PTHR22726">
    <property type="entry name" value="METALLOENDOPEPTIDASE OMA1"/>
    <property type="match status" value="1"/>
</dbReference>
<dbReference type="GO" id="GO:0004222">
    <property type="term" value="F:metalloendopeptidase activity"/>
    <property type="evidence" value="ECO:0007669"/>
    <property type="project" value="InterPro"/>
</dbReference>
<dbReference type="Proteomes" id="UP000053815">
    <property type="component" value="Unassembled WGS sequence"/>
</dbReference>
<evidence type="ECO:0000256" key="6">
    <source>
        <dbReference type="RuleBase" id="RU003983"/>
    </source>
</evidence>
<evidence type="ECO:0000313" key="10">
    <source>
        <dbReference type="Proteomes" id="UP000053815"/>
    </source>
</evidence>
<dbReference type="GO" id="GO:0046872">
    <property type="term" value="F:metal ion binding"/>
    <property type="evidence" value="ECO:0007669"/>
    <property type="project" value="UniProtKB-KW"/>
</dbReference>
<sequence length="388" mass="44111">MAATFGICRNAFLRHMKPSMPISPRLMLKQTARSYATPSRFPPIKYRPPTQMSDGYNRFQHNQKVPFYMSKRVWVFVGTGTVIYGGYYVSHLEKVPISGRTRFINVTPRQEEAMAIEAYNEVMHQFGRRILPANHPYTLFVKRVAKRLVQVSGMENMKWEFYVVDSPERNAFVLPGGKVFVFTGILPIVKNEDGMAAVLGHEISHQLARHSAEKLSFAKLLLALQFTLAFMGIDPSFIFNRFSLNFLMMKPFSRKCETEADDIGLQLMALACFDPKEAINVWKRMEAVGEVDIPQFASTHPSHKTRIQHLTKELPAALEKRSQSDCSSEMRSFADQFRDTWSLGDSVNGSNQDNNNGHAEQEATDNAALPPTAKYCEAWAPLRPDFSR</sequence>
<keyword evidence="5 6" id="KW-0482">Metalloprotease</keyword>